<evidence type="ECO:0000256" key="2">
    <source>
        <dbReference type="ARBA" id="ARBA00006339"/>
    </source>
</evidence>
<dbReference type="GO" id="GO:0016051">
    <property type="term" value="P:carbohydrate biosynthetic process"/>
    <property type="evidence" value="ECO:0007669"/>
    <property type="project" value="InterPro"/>
</dbReference>
<dbReference type="GO" id="GO:0008146">
    <property type="term" value="F:sulfotransferase activity"/>
    <property type="evidence" value="ECO:0007669"/>
    <property type="project" value="InterPro"/>
</dbReference>
<protein>
    <recommendedName>
        <fullName evidence="9">Carbohydrate sulfotransferase</fullName>
        <ecNumber evidence="9">2.8.2.-</ecNumber>
    </recommendedName>
</protein>
<keyword evidence="8 9" id="KW-0325">Glycoprotein</keyword>
<evidence type="ECO:0000256" key="6">
    <source>
        <dbReference type="ARBA" id="ARBA00023034"/>
    </source>
</evidence>
<keyword evidence="6 9" id="KW-0333">Golgi apparatus</keyword>
<dbReference type="EC" id="2.8.2.-" evidence="9"/>
<organism evidence="10 11">
    <name type="scientific">Mytilus coruscus</name>
    <name type="common">Sea mussel</name>
    <dbReference type="NCBI Taxonomy" id="42192"/>
    <lineage>
        <taxon>Eukaryota</taxon>
        <taxon>Metazoa</taxon>
        <taxon>Spiralia</taxon>
        <taxon>Lophotrochozoa</taxon>
        <taxon>Mollusca</taxon>
        <taxon>Bivalvia</taxon>
        <taxon>Autobranchia</taxon>
        <taxon>Pteriomorphia</taxon>
        <taxon>Mytilida</taxon>
        <taxon>Mytiloidea</taxon>
        <taxon>Mytilidae</taxon>
        <taxon>Mytilinae</taxon>
        <taxon>Mytilus</taxon>
    </lineage>
</organism>
<dbReference type="Pfam" id="PF03567">
    <property type="entry name" value="Sulfotransfer_2"/>
    <property type="match status" value="1"/>
</dbReference>
<keyword evidence="9" id="KW-0735">Signal-anchor</keyword>
<keyword evidence="7" id="KW-0472">Membrane</keyword>
<dbReference type="InterPro" id="IPR018011">
    <property type="entry name" value="Carb_sulfotrans_8-10"/>
</dbReference>
<dbReference type="EMBL" id="CACVKT020007143">
    <property type="protein sequence ID" value="CAC5405886.1"/>
    <property type="molecule type" value="Genomic_DNA"/>
</dbReference>
<reference evidence="10 11" key="1">
    <citation type="submission" date="2020-06" db="EMBL/GenBank/DDBJ databases">
        <authorList>
            <person name="Li R."/>
            <person name="Bekaert M."/>
        </authorList>
    </citation>
    <scope>NUCLEOTIDE SEQUENCE [LARGE SCALE GENOMIC DNA]</scope>
    <source>
        <strain evidence="11">wild</strain>
    </source>
</reference>
<keyword evidence="11" id="KW-1185">Reference proteome</keyword>
<evidence type="ECO:0000256" key="8">
    <source>
        <dbReference type="ARBA" id="ARBA00023180"/>
    </source>
</evidence>
<evidence type="ECO:0000256" key="1">
    <source>
        <dbReference type="ARBA" id="ARBA00004323"/>
    </source>
</evidence>
<gene>
    <name evidence="10" type="ORF">MCOR_39528</name>
</gene>
<accession>A0A6J8DCV7</accession>
<evidence type="ECO:0000256" key="3">
    <source>
        <dbReference type="ARBA" id="ARBA00022679"/>
    </source>
</evidence>
<name>A0A6J8DCV7_MYTCO</name>
<dbReference type="GO" id="GO:0000139">
    <property type="term" value="C:Golgi membrane"/>
    <property type="evidence" value="ECO:0007669"/>
    <property type="project" value="UniProtKB-SubCell"/>
</dbReference>
<keyword evidence="3 9" id="KW-0808">Transferase</keyword>
<comment type="subcellular location">
    <subcellularLocation>
        <location evidence="1 9">Golgi apparatus membrane</location>
        <topology evidence="1 9">Single-pass type II membrane protein</topology>
    </subcellularLocation>
</comment>
<evidence type="ECO:0000313" key="10">
    <source>
        <dbReference type="EMBL" id="CAC5405886.1"/>
    </source>
</evidence>
<sequence length="433" mass="51276">MKRKSSLLIRKVLKHKTSLIVTICVCYSLLMLTNNLYEAEDRRIEVKLAKGDNTEISKNLSRQDTSQDNDTETIMKSRKQNLVKQCYNRINVGRSDEDNFKAHMQFVPDDKMVYCGIEKVGSTFWRRLIQLLYKHEIRSPYSIKPWDCMNNYKSFQSQKLDDYHDILKENSKFLFVRDPYSRLLSGYLDKIFSPNPYYWNLIGSKAVAFTRKQKNYCGHDVTFLEMVEYFIHTEEQNKDRDGHFLPATDHCRPCLVQYDYIGNMETFTDDVYFILKEFNLGNYTSVLKDFKRDSILDSISDTVQTFRDVRSMVTRCLSSYGGLKRIWRKLQIRGIIAEQIQFPFTSKDSTNLKLTTATFKNAIINAHIESKDRYNLKEQKRKYLISAYNLIPIATMNKLQKIFQNDFQIFGYDKRPDYLYQPRHKNIADIFKL</sequence>
<dbReference type="AlphaFoldDB" id="A0A6J8DCV7"/>
<evidence type="ECO:0000256" key="9">
    <source>
        <dbReference type="RuleBase" id="RU364020"/>
    </source>
</evidence>
<keyword evidence="4" id="KW-0812">Transmembrane</keyword>
<comment type="similarity">
    <text evidence="2 9">Belongs to the sulfotransferase 2 family.</text>
</comment>
<proteinExistence type="inferred from homology"/>
<keyword evidence="9" id="KW-0119">Carbohydrate metabolism</keyword>
<dbReference type="PANTHER" id="PTHR12137">
    <property type="entry name" value="CARBOHYDRATE SULFOTRANSFERASE"/>
    <property type="match status" value="1"/>
</dbReference>
<evidence type="ECO:0000256" key="5">
    <source>
        <dbReference type="ARBA" id="ARBA00022989"/>
    </source>
</evidence>
<dbReference type="OrthoDB" id="2019940at2759"/>
<evidence type="ECO:0000256" key="7">
    <source>
        <dbReference type="ARBA" id="ARBA00023136"/>
    </source>
</evidence>
<dbReference type="PANTHER" id="PTHR12137:SF54">
    <property type="entry name" value="CARBOHYDRATE SULFOTRANSFERASE"/>
    <property type="match status" value="1"/>
</dbReference>
<dbReference type="InterPro" id="IPR005331">
    <property type="entry name" value="Sulfotransferase"/>
</dbReference>
<dbReference type="Proteomes" id="UP000507470">
    <property type="component" value="Unassembled WGS sequence"/>
</dbReference>
<evidence type="ECO:0000256" key="4">
    <source>
        <dbReference type="ARBA" id="ARBA00022692"/>
    </source>
</evidence>
<evidence type="ECO:0000313" key="11">
    <source>
        <dbReference type="Proteomes" id="UP000507470"/>
    </source>
</evidence>
<keyword evidence="5" id="KW-1133">Transmembrane helix</keyword>